<dbReference type="EMBL" id="ML769448">
    <property type="protein sequence ID" value="KAE9401257.1"/>
    <property type="molecule type" value="Genomic_DNA"/>
</dbReference>
<dbReference type="AlphaFoldDB" id="A0A6A4HWG8"/>
<evidence type="ECO:0000313" key="2">
    <source>
        <dbReference type="Proteomes" id="UP000799118"/>
    </source>
</evidence>
<name>A0A6A4HWG8_9AGAR</name>
<proteinExistence type="predicted"/>
<protein>
    <submittedName>
        <fullName evidence="1">Uncharacterized protein</fullName>
    </submittedName>
</protein>
<organism evidence="1 2">
    <name type="scientific">Gymnopus androsaceus JB14</name>
    <dbReference type="NCBI Taxonomy" id="1447944"/>
    <lineage>
        <taxon>Eukaryota</taxon>
        <taxon>Fungi</taxon>
        <taxon>Dikarya</taxon>
        <taxon>Basidiomycota</taxon>
        <taxon>Agaricomycotina</taxon>
        <taxon>Agaricomycetes</taxon>
        <taxon>Agaricomycetidae</taxon>
        <taxon>Agaricales</taxon>
        <taxon>Marasmiineae</taxon>
        <taxon>Omphalotaceae</taxon>
        <taxon>Gymnopus</taxon>
    </lineage>
</organism>
<accession>A0A6A4HWG8</accession>
<sequence>MGLPINCYNPEWIKTEEAKFQGFTDIRLQPTSSIDFSLPEDLERLIELTLKGDDGDAV</sequence>
<evidence type="ECO:0000313" key="1">
    <source>
        <dbReference type="EMBL" id="KAE9401257.1"/>
    </source>
</evidence>
<keyword evidence="2" id="KW-1185">Reference proteome</keyword>
<gene>
    <name evidence="1" type="ORF">BT96DRAFT_992312</name>
</gene>
<dbReference type="Proteomes" id="UP000799118">
    <property type="component" value="Unassembled WGS sequence"/>
</dbReference>
<reference evidence="1" key="1">
    <citation type="journal article" date="2019" name="Environ. Microbiol.">
        <title>Fungal ecological strategies reflected in gene transcription - a case study of two litter decomposers.</title>
        <authorList>
            <person name="Barbi F."/>
            <person name="Kohler A."/>
            <person name="Barry K."/>
            <person name="Baskaran P."/>
            <person name="Daum C."/>
            <person name="Fauchery L."/>
            <person name="Ihrmark K."/>
            <person name="Kuo A."/>
            <person name="LaButti K."/>
            <person name="Lipzen A."/>
            <person name="Morin E."/>
            <person name="Grigoriev I.V."/>
            <person name="Henrissat B."/>
            <person name="Lindahl B."/>
            <person name="Martin F."/>
        </authorList>
    </citation>
    <scope>NUCLEOTIDE SEQUENCE</scope>
    <source>
        <strain evidence="1">JB14</strain>
    </source>
</reference>